<proteinExistence type="predicted"/>
<dbReference type="EMBL" id="CM031820">
    <property type="protein sequence ID" value="KAG6633967.1"/>
    <property type="molecule type" value="Genomic_DNA"/>
</dbReference>
<evidence type="ECO:0000313" key="1">
    <source>
        <dbReference type="EMBL" id="KAG6633967.1"/>
    </source>
</evidence>
<gene>
    <name evidence="1" type="ORF">CIPAW_12G085700</name>
</gene>
<name>A0A8T1NYW1_CARIL</name>
<dbReference type="AlphaFoldDB" id="A0A8T1NYW1"/>
<organism evidence="1 2">
    <name type="scientific">Carya illinoinensis</name>
    <name type="common">Pecan</name>
    <dbReference type="NCBI Taxonomy" id="32201"/>
    <lineage>
        <taxon>Eukaryota</taxon>
        <taxon>Viridiplantae</taxon>
        <taxon>Streptophyta</taxon>
        <taxon>Embryophyta</taxon>
        <taxon>Tracheophyta</taxon>
        <taxon>Spermatophyta</taxon>
        <taxon>Magnoliopsida</taxon>
        <taxon>eudicotyledons</taxon>
        <taxon>Gunneridae</taxon>
        <taxon>Pentapetalae</taxon>
        <taxon>rosids</taxon>
        <taxon>fabids</taxon>
        <taxon>Fagales</taxon>
        <taxon>Juglandaceae</taxon>
        <taxon>Carya</taxon>
    </lineage>
</organism>
<protein>
    <submittedName>
        <fullName evidence="1">Uncharacterized protein</fullName>
    </submittedName>
</protein>
<reference evidence="1" key="1">
    <citation type="submission" date="2020-12" db="EMBL/GenBank/DDBJ databases">
        <title>WGS assembly of Carya illinoinensis cv. Pawnee.</title>
        <authorList>
            <person name="Platts A."/>
            <person name="Shu S."/>
            <person name="Wright S."/>
            <person name="Barry K."/>
            <person name="Edger P."/>
            <person name="Pires J.C."/>
            <person name="Schmutz J."/>
        </authorList>
    </citation>
    <scope>NUCLEOTIDE SEQUENCE</scope>
    <source>
        <tissue evidence="1">Leaf</tissue>
    </source>
</reference>
<comment type="caution">
    <text evidence="1">The sequence shown here is derived from an EMBL/GenBank/DDBJ whole genome shotgun (WGS) entry which is preliminary data.</text>
</comment>
<evidence type="ECO:0000313" key="2">
    <source>
        <dbReference type="Proteomes" id="UP000811609"/>
    </source>
</evidence>
<keyword evidence="2" id="KW-1185">Reference proteome</keyword>
<accession>A0A8T1NYW1</accession>
<dbReference type="Proteomes" id="UP000811609">
    <property type="component" value="Chromosome 12"/>
</dbReference>
<sequence length="115" mass="13108">MKKKGGNFWESFKAKKKRAVRPTETKGFTGKGKSKCVRFGTHSYKLFFFLNRWFYSAQRTFNFAISGRVSLIYESRDSDLLLLLLGDRTLKVSGNRAGVVDTGGIEKVRTSLSER</sequence>